<name>A0A1B9NZQ7_ALILO</name>
<comment type="caution">
    <text evidence="1">The sequence shown here is derived from an EMBL/GenBank/DDBJ whole genome shotgun (WGS) entry which is preliminary data.</text>
</comment>
<protein>
    <submittedName>
        <fullName evidence="1">Uncharacterized protein</fullName>
    </submittedName>
</protein>
<dbReference type="OrthoDB" id="5920988at2"/>
<dbReference type="AlphaFoldDB" id="A0A1B9NZQ7"/>
<gene>
    <name evidence="1" type="ORF">A6E04_06910</name>
</gene>
<organism evidence="1 2">
    <name type="scientific">Aliivibrio logei</name>
    <name type="common">Vibrio logei</name>
    <dbReference type="NCBI Taxonomy" id="688"/>
    <lineage>
        <taxon>Bacteria</taxon>
        <taxon>Pseudomonadati</taxon>
        <taxon>Pseudomonadota</taxon>
        <taxon>Gammaproteobacteria</taxon>
        <taxon>Vibrionales</taxon>
        <taxon>Vibrionaceae</taxon>
        <taxon>Aliivibrio</taxon>
    </lineage>
</organism>
<dbReference type="EMBL" id="MAJU01000008">
    <property type="protein sequence ID" value="OCH21591.1"/>
    <property type="molecule type" value="Genomic_DNA"/>
</dbReference>
<accession>A0A1B9NZQ7</accession>
<evidence type="ECO:0000313" key="1">
    <source>
        <dbReference type="EMBL" id="OCH21591.1"/>
    </source>
</evidence>
<evidence type="ECO:0000313" key="2">
    <source>
        <dbReference type="Proteomes" id="UP000093523"/>
    </source>
</evidence>
<reference evidence="1 2" key="1">
    <citation type="submission" date="2016-06" db="EMBL/GenBank/DDBJ databases">
        <authorList>
            <person name="Kjaerup R.B."/>
            <person name="Dalgaard T.S."/>
            <person name="Juul-Madsen H.R."/>
        </authorList>
    </citation>
    <scope>NUCLEOTIDE SEQUENCE [LARGE SCALE GENOMIC DNA]</scope>
    <source>
        <strain evidence="1 2">1S159</strain>
    </source>
</reference>
<proteinExistence type="predicted"/>
<dbReference type="RefSeq" id="WP_065610149.1">
    <property type="nucleotide sequence ID" value="NZ_CAWMPN010000008.1"/>
</dbReference>
<dbReference type="Proteomes" id="UP000093523">
    <property type="component" value="Unassembled WGS sequence"/>
</dbReference>
<sequence>MSDFDENRADAYEAILDAMGDEKTVISPNGETSVITAYVKARQKEGLQRLAMITDSQIVEQSTVEHKGKTYRVSFQSGCNGMFDYALMMESASKRRDWAE</sequence>
<dbReference type="STRING" id="688.A6E04_06910"/>